<dbReference type="KEGG" id="csq:CSCA_3014"/>
<dbReference type="RefSeq" id="WP_242860927.1">
    <property type="nucleotide sequence ID" value="NZ_CP009933.1"/>
</dbReference>
<dbReference type="Gene3D" id="3.90.1690.10">
    <property type="entry name" value="phage-related protein like domain"/>
    <property type="match status" value="1"/>
</dbReference>
<dbReference type="HOGENOM" id="CLU_051310_0_1_9"/>
<dbReference type="Pfam" id="PF03864">
    <property type="entry name" value="Phage_cap_E"/>
    <property type="match status" value="1"/>
</dbReference>
<evidence type="ECO:0000313" key="2">
    <source>
        <dbReference type="Proteomes" id="UP000033115"/>
    </source>
</evidence>
<proteinExistence type="predicted"/>
<reference evidence="1 2" key="1">
    <citation type="journal article" date="2015" name="J. Biotechnol.">
        <title>Complete genome sequence of a malodorant-producing acetogen, Clostridium scatologenes ATCC 25775(T).</title>
        <authorList>
            <person name="Zhu Z."/>
            <person name="Guo T."/>
            <person name="Zheng H."/>
            <person name="Song T."/>
            <person name="Ouyang P."/>
            <person name="Xie J."/>
        </authorList>
    </citation>
    <scope>NUCLEOTIDE SEQUENCE [LARGE SCALE GENOMIC DNA]</scope>
    <source>
        <strain evidence="1 2">ATCC 25775</strain>
    </source>
</reference>
<keyword evidence="2" id="KW-1185">Reference proteome</keyword>
<name>A0A0E3K1N4_CLOSL</name>
<organism evidence="1 2">
    <name type="scientific">Clostridium scatologenes</name>
    <dbReference type="NCBI Taxonomy" id="1548"/>
    <lineage>
        <taxon>Bacteria</taxon>
        <taxon>Bacillati</taxon>
        <taxon>Bacillota</taxon>
        <taxon>Clostridia</taxon>
        <taxon>Eubacteriales</taxon>
        <taxon>Clostridiaceae</taxon>
        <taxon>Clostridium</taxon>
    </lineage>
</organism>
<dbReference type="STRING" id="1548.CSCA_3014"/>
<sequence length="345" mass="38389">MNININDVLNPESISEYITNTPQAVTIGQELFPNKKQLGLDITLIKGAKNKPIVLSQSAFDVAVKVRSLKANITEDTKEMPFFKESILINERDRQELLKAMSSVNSTWRDLVLDKIYTDINSLVVGAGVQIERMRMQLLSEGKIFVTSDENEISFDYGLPTNHKEVLSGTAKWSDFVNSTPIDDIIRYQDKVEEDTGVRPSRAVCTRKTFNYLKNNKSIKLDINSLGTTIITDSILKQYLQDKVGVTVAIVSGKFIAEDKSEQQYFPDNVFTLIPSGALGNTYFGTTPEEADLMTNSDAKVQIVNTGVAVTTMVSKDPVNVQTKVSQICLPSFEHVEEIFVTTVA</sequence>
<dbReference type="InterPro" id="IPR053738">
    <property type="entry name" value="Lambda_capsid_assembly"/>
</dbReference>
<dbReference type="AlphaFoldDB" id="A0A0E3K1N4"/>
<protein>
    <submittedName>
        <fullName evidence="1">Phage protein</fullName>
    </submittedName>
</protein>
<evidence type="ECO:0000313" key="1">
    <source>
        <dbReference type="EMBL" id="AKA70139.1"/>
    </source>
</evidence>
<gene>
    <name evidence="1" type="ORF">CSCA_3014</name>
</gene>
<dbReference type="EMBL" id="CP009933">
    <property type="protein sequence ID" value="AKA70139.1"/>
    <property type="molecule type" value="Genomic_DNA"/>
</dbReference>
<accession>A0A0E3K1N4</accession>
<dbReference type="Proteomes" id="UP000033115">
    <property type="component" value="Chromosome"/>
</dbReference>
<dbReference type="InterPro" id="IPR005564">
    <property type="entry name" value="Major_capsid_GpE"/>
</dbReference>